<feature type="transmembrane region" description="Helical" evidence="6">
    <location>
        <begin position="314"/>
        <end position="331"/>
    </location>
</feature>
<feature type="transmembrane region" description="Helical" evidence="6">
    <location>
        <begin position="267"/>
        <end position="294"/>
    </location>
</feature>
<feature type="transmembrane region" description="Helical" evidence="6">
    <location>
        <begin position="184"/>
        <end position="208"/>
    </location>
</feature>
<evidence type="ECO:0000256" key="2">
    <source>
        <dbReference type="ARBA" id="ARBA00022475"/>
    </source>
</evidence>
<evidence type="ECO:0000256" key="1">
    <source>
        <dbReference type="ARBA" id="ARBA00004651"/>
    </source>
</evidence>
<dbReference type="CDD" id="cd06579">
    <property type="entry name" value="TM_PBP1_transp_AraH_like"/>
    <property type="match status" value="1"/>
</dbReference>
<comment type="caution">
    <text evidence="7">The sequence shown here is derived from an EMBL/GenBank/DDBJ whole genome shotgun (WGS) entry which is preliminary data.</text>
</comment>
<dbReference type="RefSeq" id="WP_257635379.1">
    <property type="nucleotide sequence ID" value="NZ_JANIIC010000072.1"/>
</dbReference>
<dbReference type="InterPro" id="IPR001851">
    <property type="entry name" value="ABC_transp_permease"/>
</dbReference>
<feature type="transmembrane region" description="Helical" evidence="6">
    <location>
        <begin position="31"/>
        <end position="50"/>
    </location>
</feature>
<feature type="transmembrane region" description="Helical" evidence="6">
    <location>
        <begin position="139"/>
        <end position="159"/>
    </location>
</feature>
<evidence type="ECO:0000313" key="8">
    <source>
        <dbReference type="Proteomes" id="UP001142400"/>
    </source>
</evidence>
<evidence type="ECO:0000256" key="5">
    <source>
        <dbReference type="ARBA" id="ARBA00023136"/>
    </source>
</evidence>
<protein>
    <submittedName>
        <fullName evidence="7">ABC transporter permease</fullName>
    </submittedName>
</protein>
<gene>
    <name evidence="7" type="ORF">NQU54_40700</name>
</gene>
<dbReference type="PANTHER" id="PTHR32196">
    <property type="entry name" value="ABC TRANSPORTER PERMEASE PROTEIN YPHD-RELATED-RELATED"/>
    <property type="match status" value="1"/>
</dbReference>
<evidence type="ECO:0000256" key="3">
    <source>
        <dbReference type="ARBA" id="ARBA00022692"/>
    </source>
</evidence>
<keyword evidence="4 6" id="KW-1133">Transmembrane helix</keyword>
<organism evidence="7 8">
    <name type="scientific">Streptomyces malaysiensis subsp. samsunensis</name>
    <dbReference type="NCBI Taxonomy" id="459658"/>
    <lineage>
        <taxon>Bacteria</taxon>
        <taxon>Bacillati</taxon>
        <taxon>Actinomycetota</taxon>
        <taxon>Actinomycetes</taxon>
        <taxon>Kitasatosporales</taxon>
        <taxon>Streptomycetaceae</taxon>
        <taxon>Streptomyces</taxon>
        <taxon>Streptomyces violaceusniger group</taxon>
    </lineage>
</organism>
<evidence type="ECO:0000313" key="7">
    <source>
        <dbReference type="EMBL" id="MCQ8835196.1"/>
    </source>
</evidence>
<comment type="subcellular location">
    <subcellularLocation>
        <location evidence="1">Cell membrane</location>
        <topology evidence="1">Multi-pass membrane protein</topology>
    </subcellularLocation>
</comment>
<feature type="transmembrane region" description="Helical" evidence="6">
    <location>
        <begin position="62"/>
        <end position="82"/>
    </location>
</feature>
<evidence type="ECO:0000256" key="4">
    <source>
        <dbReference type="ARBA" id="ARBA00022989"/>
    </source>
</evidence>
<feature type="transmembrane region" description="Helical" evidence="6">
    <location>
        <begin position="113"/>
        <end position="133"/>
    </location>
</feature>
<keyword evidence="2" id="KW-1003">Cell membrane</keyword>
<dbReference type="GO" id="GO:0005886">
    <property type="term" value="C:plasma membrane"/>
    <property type="evidence" value="ECO:0007669"/>
    <property type="project" value="UniProtKB-SubCell"/>
</dbReference>
<keyword evidence="3 6" id="KW-0812">Transmembrane</keyword>
<dbReference type="Proteomes" id="UP001142400">
    <property type="component" value="Unassembled WGS sequence"/>
</dbReference>
<proteinExistence type="predicted"/>
<keyword evidence="5 6" id="KW-0472">Membrane</keyword>
<reference evidence="7" key="1">
    <citation type="submission" date="2022-06" db="EMBL/GenBank/DDBJ databases">
        <title>WGS of actinobacteria.</title>
        <authorList>
            <person name="Thawai C."/>
        </authorList>
    </citation>
    <scope>NUCLEOTIDE SEQUENCE</scope>
    <source>
        <strain evidence="7">DSM 42010</strain>
    </source>
</reference>
<dbReference type="GO" id="GO:0022857">
    <property type="term" value="F:transmembrane transporter activity"/>
    <property type="evidence" value="ECO:0007669"/>
    <property type="project" value="InterPro"/>
</dbReference>
<name>A0A9X2RY42_STRMQ</name>
<accession>A0A9X2RY42</accession>
<sequence length="342" mass="34727">MTVTPSVPAETSGRRGTVQRPWIRHLTGSSAPMFAVAGLLLVVVVFQLVTEPNFGSSSNIANLLRTSAVPILLVVGMTMVILTGGIDLSMGGILSLCGIAYAKMVIAGVPTSLALVLTVLLGAALGFGVNGLLIGRFGLSFFVVTLASASVLGGIALLWSGNRQFDMSGDGLARALGNDTLGSLLPYGAIIAVVTVVLAGLVLRYTIFGRSVYAIGGNQEAAQLSGVGGARVIASVYGVSGACAGLASVMMIGRQTIADPTAGSSSIVLYVVAATLLAGVTITGGAGSVYGALIGTAFLQVLSNALALRGFNNSWQMVVTGAILLVAVYLDRVRLRLAARRG</sequence>
<feature type="transmembrane region" description="Helical" evidence="6">
    <location>
        <begin position="228"/>
        <end position="247"/>
    </location>
</feature>
<dbReference type="AlphaFoldDB" id="A0A9X2RY42"/>
<dbReference type="PANTHER" id="PTHR32196:SF72">
    <property type="entry name" value="RIBOSE IMPORT PERMEASE PROTEIN RBSC"/>
    <property type="match status" value="1"/>
</dbReference>
<dbReference type="EMBL" id="JANIIC010000072">
    <property type="protein sequence ID" value="MCQ8835196.1"/>
    <property type="molecule type" value="Genomic_DNA"/>
</dbReference>
<keyword evidence="8" id="KW-1185">Reference proteome</keyword>
<evidence type="ECO:0000256" key="6">
    <source>
        <dbReference type="SAM" id="Phobius"/>
    </source>
</evidence>
<dbReference type="Pfam" id="PF02653">
    <property type="entry name" value="BPD_transp_2"/>
    <property type="match status" value="1"/>
</dbReference>